<dbReference type="RefSeq" id="WP_189436984.1">
    <property type="nucleotide sequence ID" value="NZ_BMXE01000004.1"/>
</dbReference>
<sequence>MRILSAKIVNYMGVKVFDAEFDQDTNVVEITGKNGQGKTGSLDGIWAAIAGKGVIAENPIREGEESALLEVNFGHVIATRKFKRKEGKEYTTTLTLTTPEGARFPKPQEMLNEFFNTIALDPIEFLRMDTKQQTLVFRSLISDFDFDDNDEQIKTSAEQRTNVNRDVKSLQARVDAFQLPTQLPENAIDESELIEQLASAQEKNQERRDELSRREASEDQIKKLRDTAAAQTDESENAVAHAVEAGKQLIAEAKAQADKLRSEAELRASELAVDATLNQQSADEIQADLEALAPVPDLINPAEIQEQIEAAKASNALFERKEEYHALKDKLRLKKQDAQGLDHTISELRKKAQVAVTSAQLPVPGIGFDEAGLTFKGLPLSQASKAEQIRVCCAIVAALNPELRICRISDGSLLDQESFELLEGFAKKYDMQVFIETVESSRQGAIVIEAGEIVEQN</sequence>
<dbReference type="Proteomes" id="UP000637980">
    <property type="component" value="Unassembled WGS sequence"/>
</dbReference>
<evidence type="ECO:0008006" key="4">
    <source>
        <dbReference type="Google" id="ProtNLM"/>
    </source>
</evidence>
<gene>
    <name evidence="2" type="ORF">GCM10007094_23390</name>
</gene>
<dbReference type="SUPFAM" id="SSF52540">
    <property type="entry name" value="P-loop containing nucleoside triphosphate hydrolases"/>
    <property type="match status" value="1"/>
</dbReference>
<evidence type="ECO:0000313" key="2">
    <source>
        <dbReference type="EMBL" id="GHB33826.1"/>
    </source>
</evidence>
<evidence type="ECO:0000313" key="3">
    <source>
        <dbReference type="Proteomes" id="UP000637980"/>
    </source>
</evidence>
<protein>
    <recommendedName>
        <fullName evidence="4">Rad50/SbcC-type AAA domain-containing protein</fullName>
    </recommendedName>
</protein>
<feature type="region of interest" description="Disordered" evidence="1">
    <location>
        <begin position="199"/>
        <end position="237"/>
    </location>
</feature>
<evidence type="ECO:0000256" key="1">
    <source>
        <dbReference type="SAM" id="MobiDB-lite"/>
    </source>
</evidence>
<comment type="caution">
    <text evidence="2">The sequence shown here is derived from an EMBL/GenBank/DDBJ whole genome shotgun (WGS) entry which is preliminary data.</text>
</comment>
<dbReference type="EMBL" id="BMXE01000004">
    <property type="protein sequence ID" value="GHB33826.1"/>
    <property type="molecule type" value="Genomic_DNA"/>
</dbReference>
<feature type="compositionally biased region" description="Basic and acidic residues" evidence="1">
    <location>
        <begin position="203"/>
        <end position="226"/>
    </location>
</feature>
<proteinExistence type="predicted"/>
<name>A0ABQ3ED20_9HYPH</name>
<reference evidence="3" key="1">
    <citation type="journal article" date="2019" name="Int. J. Syst. Evol. Microbiol.">
        <title>The Global Catalogue of Microorganisms (GCM) 10K type strain sequencing project: providing services to taxonomists for standard genome sequencing and annotation.</title>
        <authorList>
            <consortium name="The Broad Institute Genomics Platform"/>
            <consortium name="The Broad Institute Genome Sequencing Center for Infectious Disease"/>
            <person name="Wu L."/>
            <person name="Ma J."/>
        </authorList>
    </citation>
    <scope>NUCLEOTIDE SEQUENCE [LARGE SCALE GENOMIC DNA]</scope>
    <source>
        <strain evidence="3">KCTC 12861</strain>
    </source>
</reference>
<keyword evidence="3" id="KW-1185">Reference proteome</keyword>
<dbReference type="InterPro" id="IPR027417">
    <property type="entry name" value="P-loop_NTPase"/>
</dbReference>
<accession>A0ABQ3ED20</accession>
<dbReference type="Gene3D" id="3.40.50.300">
    <property type="entry name" value="P-loop containing nucleotide triphosphate hydrolases"/>
    <property type="match status" value="1"/>
</dbReference>
<organism evidence="2 3">
    <name type="scientific">Pseudovibrio japonicus</name>
    <dbReference type="NCBI Taxonomy" id="366534"/>
    <lineage>
        <taxon>Bacteria</taxon>
        <taxon>Pseudomonadati</taxon>
        <taxon>Pseudomonadota</taxon>
        <taxon>Alphaproteobacteria</taxon>
        <taxon>Hyphomicrobiales</taxon>
        <taxon>Stappiaceae</taxon>
        <taxon>Pseudovibrio</taxon>
    </lineage>
</organism>